<reference evidence="1" key="1">
    <citation type="submission" date="2021-02" db="EMBL/GenBank/DDBJ databases">
        <authorList>
            <consortium name="DOE Joint Genome Institute"/>
            <person name="Ahrendt S."/>
            <person name="Looney B.P."/>
            <person name="Miyauchi S."/>
            <person name="Morin E."/>
            <person name="Drula E."/>
            <person name="Courty P.E."/>
            <person name="Chicoki N."/>
            <person name="Fauchery L."/>
            <person name="Kohler A."/>
            <person name="Kuo A."/>
            <person name="Labutti K."/>
            <person name="Pangilinan J."/>
            <person name="Lipzen A."/>
            <person name="Riley R."/>
            <person name="Andreopoulos W."/>
            <person name="He G."/>
            <person name="Johnson J."/>
            <person name="Barry K.W."/>
            <person name="Grigoriev I.V."/>
            <person name="Nagy L."/>
            <person name="Hibbett D."/>
            <person name="Henrissat B."/>
            <person name="Matheny P.B."/>
            <person name="Labbe J."/>
            <person name="Martin F."/>
        </authorList>
    </citation>
    <scope>NUCLEOTIDE SEQUENCE</scope>
    <source>
        <strain evidence="1">FP105234-sp</strain>
    </source>
</reference>
<name>A0ACB8RJ16_9AGAM</name>
<keyword evidence="2" id="KW-1185">Reference proteome</keyword>
<dbReference type="Proteomes" id="UP000814033">
    <property type="component" value="Unassembled WGS sequence"/>
</dbReference>
<gene>
    <name evidence="1" type="ORF">FA95DRAFT_1562753</name>
</gene>
<sequence>MRFFALLALAAAAATASPVSPVSNVVVAPPITAPAGGAVWPVLSKQLVEWDTSYIPAEAQNYTGSVLLGHRIPGSDSENLDLYNPLATGFRLTDGEVEVVTPVVPPDNAYFVVLVGDSADRSLDFTITAA</sequence>
<dbReference type="EMBL" id="MU275999">
    <property type="protein sequence ID" value="KAI0043934.1"/>
    <property type="molecule type" value="Genomic_DNA"/>
</dbReference>
<organism evidence="1 2">
    <name type="scientific">Auriscalpium vulgare</name>
    <dbReference type="NCBI Taxonomy" id="40419"/>
    <lineage>
        <taxon>Eukaryota</taxon>
        <taxon>Fungi</taxon>
        <taxon>Dikarya</taxon>
        <taxon>Basidiomycota</taxon>
        <taxon>Agaricomycotina</taxon>
        <taxon>Agaricomycetes</taxon>
        <taxon>Russulales</taxon>
        <taxon>Auriscalpiaceae</taxon>
        <taxon>Auriscalpium</taxon>
    </lineage>
</organism>
<protein>
    <submittedName>
        <fullName evidence="1">Uncharacterized protein</fullName>
    </submittedName>
</protein>
<proteinExistence type="predicted"/>
<comment type="caution">
    <text evidence="1">The sequence shown here is derived from an EMBL/GenBank/DDBJ whole genome shotgun (WGS) entry which is preliminary data.</text>
</comment>
<evidence type="ECO:0000313" key="2">
    <source>
        <dbReference type="Proteomes" id="UP000814033"/>
    </source>
</evidence>
<evidence type="ECO:0000313" key="1">
    <source>
        <dbReference type="EMBL" id="KAI0043934.1"/>
    </source>
</evidence>
<reference evidence="1" key="2">
    <citation type="journal article" date="2022" name="New Phytol.">
        <title>Evolutionary transition to the ectomycorrhizal habit in the genomes of a hyperdiverse lineage of mushroom-forming fungi.</title>
        <authorList>
            <person name="Looney B."/>
            <person name="Miyauchi S."/>
            <person name="Morin E."/>
            <person name="Drula E."/>
            <person name="Courty P.E."/>
            <person name="Kohler A."/>
            <person name="Kuo A."/>
            <person name="LaButti K."/>
            <person name="Pangilinan J."/>
            <person name="Lipzen A."/>
            <person name="Riley R."/>
            <person name="Andreopoulos W."/>
            <person name="He G."/>
            <person name="Johnson J."/>
            <person name="Nolan M."/>
            <person name="Tritt A."/>
            <person name="Barry K.W."/>
            <person name="Grigoriev I.V."/>
            <person name="Nagy L.G."/>
            <person name="Hibbett D."/>
            <person name="Henrissat B."/>
            <person name="Matheny P.B."/>
            <person name="Labbe J."/>
            <person name="Martin F.M."/>
        </authorList>
    </citation>
    <scope>NUCLEOTIDE SEQUENCE</scope>
    <source>
        <strain evidence="1">FP105234-sp</strain>
    </source>
</reference>
<accession>A0ACB8RJ16</accession>